<proteinExistence type="predicted"/>
<reference evidence="1" key="1">
    <citation type="submission" date="2021-03" db="EMBL/GenBank/DDBJ databases">
        <authorList>
            <person name="Bekaert M."/>
        </authorList>
    </citation>
    <scope>NUCLEOTIDE SEQUENCE</scope>
</reference>
<sequence>MDSTVNQKLKQALPITPNKRAAVLSAYVDCNRILKSPGVKKFHDSFEESVEKMAIRNIQDVITSVKHKRNGEAKAALNTSSVSGENISDRKRATKSLANILGITVQEGSSEVKLYESLSELVDDTLCTRSANTHQHKISCLDRLCSECGVCKFSMLPGELDESDVQISWERYEYKNVKVKGDKMIRKLVLVRKSSSPAEMFQYLEKLLETFPAHQFRAYWQSKQMKSLVENLPIGHCVTVHDFSENYKCTEQNEIQSSYFQKLEVSLHVTILHRHSVLEYDGKDSTAEEPNIVTEQFFVISPDQKHDHHYTHCVQNLVSEYLKSINCEISVMHEFTDGCSSQYKSRHCKAEVLRLQNVGDNKFKMKRNQIKKPFYDMKVTFSRLDEITSKTRARANRVNMLEEARLHTMQKIIEKEERFKSNILDRMLTRSDRSHKRLKNRGYKRPWVQSPKAARHFAQEIRIYHGGYDRRNFEKEIERKIRQVDPTRVQKILRKVLTEQSQTKSNFIADRNLETTEFYEAFKQKMNPKIRVDRHGKHITVDMRESSLQSRHSRHTTE</sequence>
<evidence type="ECO:0000313" key="2">
    <source>
        <dbReference type="Proteomes" id="UP000683360"/>
    </source>
</evidence>
<dbReference type="Proteomes" id="UP000683360">
    <property type="component" value="Unassembled WGS sequence"/>
</dbReference>
<accession>A0A8S3T8M3</accession>
<keyword evidence="2" id="KW-1185">Reference proteome</keyword>
<comment type="caution">
    <text evidence="1">The sequence shown here is derived from an EMBL/GenBank/DDBJ whole genome shotgun (WGS) entry which is preliminary data.</text>
</comment>
<evidence type="ECO:0000313" key="1">
    <source>
        <dbReference type="EMBL" id="CAG2227088.1"/>
    </source>
</evidence>
<dbReference type="AlphaFoldDB" id="A0A8S3T8M3"/>
<dbReference type="PANTHER" id="PTHR46601">
    <property type="entry name" value="ULP_PROTEASE DOMAIN-CONTAINING PROTEIN"/>
    <property type="match status" value="1"/>
</dbReference>
<dbReference type="OrthoDB" id="6104836at2759"/>
<dbReference type="EMBL" id="CAJPWZ010001948">
    <property type="protein sequence ID" value="CAG2227088.1"/>
    <property type="molecule type" value="Genomic_DNA"/>
</dbReference>
<protein>
    <submittedName>
        <fullName evidence="1">Uncharacterized protein</fullName>
    </submittedName>
</protein>
<gene>
    <name evidence="1" type="ORF">MEDL_40035</name>
</gene>
<dbReference type="PANTHER" id="PTHR46601:SF1">
    <property type="entry name" value="ADF-H DOMAIN-CONTAINING PROTEIN"/>
    <property type="match status" value="1"/>
</dbReference>
<organism evidence="1 2">
    <name type="scientific">Mytilus edulis</name>
    <name type="common">Blue mussel</name>
    <dbReference type="NCBI Taxonomy" id="6550"/>
    <lineage>
        <taxon>Eukaryota</taxon>
        <taxon>Metazoa</taxon>
        <taxon>Spiralia</taxon>
        <taxon>Lophotrochozoa</taxon>
        <taxon>Mollusca</taxon>
        <taxon>Bivalvia</taxon>
        <taxon>Autobranchia</taxon>
        <taxon>Pteriomorphia</taxon>
        <taxon>Mytilida</taxon>
        <taxon>Mytiloidea</taxon>
        <taxon>Mytilidae</taxon>
        <taxon>Mytilinae</taxon>
        <taxon>Mytilus</taxon>
    </lineage>
</organism>
<name>A0A8S3T8M3_MYTED</name>